<accession>F7NPC0</accession>
<dbReference type="InterPro" id="IPR034714">
    <property type="entry name" value="TagA_TarA"/>
</dbReference>
<reference evidence="6 7" key="1">
    <citation type="journal article" date="2011" name="EMBO J.">
        <title>Structural diversity of bacterial flagellar motors.</title>
        <authorList>
            <person name="Chen S."/>
            <person name="Beeby M."/>
            <person name="Murphy G.E."/>
            <person name="Leadbetter J.R."/>
            <person name="Hendrixson D.R."/>
            <person name="Briegel A."/>
            <person name="Li Z."/>
            <person name="Shi J."/>
            <person name="Tocheva E.I."/>
            <person name="Muller A."/>
            <person name="Dobro M.J."/>
            <person name="Jensen G.J."/>
        </authorList>
    </citation>
    <scope>NUCLEOTIDE SEQUENCE [LARGE SCALE GENOMIC DNA]</scope>
    <source>
        <strain evidence="6 7">DSM 6540</strain>
    </source>
</reference>
<evidence type="ECO:0000256" key="5">
    <source>
        <dbReference type="HAMAP-Rule" id="MF_02070"/>
    </source>
</evidence>
<dbReference type="GO" id="GO:0019350">
    <property type="term" value="P:teichoic acid biosynthetic process"/>
    <property type="evidence" value="ECO:0007669"/>
    <property type="project" value="UniProtKB-UniRule"/>
</dbReference>
<evidence type="ECO:0000256" key="2">
    <source>
        <dbReference type="ARBA" id="ARBA00022679"/>
    </source>
</evidence>
<dbReference type="OrthoDB" id="9771846at2"/>
<protein>
    <recommendedName>
        <fullName evidence="5">N-acetylglucosaminyldiphosphoundecaprenol N-acetyl-beta-D-mannosaminyltransferase</fullName>
        <ecNumber evidence="5">2.4.1.187</ecNumber>
    </recommendedName>
    <alternativeName>
        <fullName evidence="5">N-acetylmannosaminyltransferase</fullName>
    </alternativeName>
    <alternativeName>
        <fullName evidence="5">UDP-N-acetylmannosamine transferase</fullName>
    </alternativeName>
    <alternativeName>
        <fullName evidence="5">UDP-N-acetylmannosamine:N-acetylglucosaminyl pyrophosphorylundecaprenol N-acetylmannosaminyltransferase</fullName>
    </alternativeName>
</protein>
<sequence length="242" mass="27117">MTTADPSVLGIKIHAVTKEEALERLEWYIKSRTPHLIATANAEMVMFAQKDRDLADILNAADLIVPDGAGVVWAARHRGFHVPERVTGYDLTQSLLHKASLHGYRVFMLGAAPEVILAAKHKAERLYPGIQIVGIHHGFFSAADEGRIIDQICNAVPDVLLVALGVPKQEKWLYRNLQKLQVPVCMGVGGSFDVMAGSVPRAPEWMQRANLEWFFRLLRQPQRIGRMMALPRFAIRVLVKNR</sequence>
<dbReference type="STRING" id="1009370.ALO_19817"/>
<keyword evidence="7" id="KW-1185">Reference proteome</keyword>
<proteinExistence type="inferred from homology"/>
<dbReference type="HAMAP" id="MF_02070">
    <property type="entry name" value="TagA_TarA"/>
    <property type="match status" value="1"/>
</dbReference>
<dbReference type="PANTHER" id="PTHR34136:SF1">
    <property type="entry name" value="UDP-N-ACETYL-D-MANNOSAMINURONIC ACID TRANSFERASE"/>
    <property type="match status" value="1"/>
</dbReference>
<comment type="catalytic activity">
    <reaction evidence="5">
        <text>UDP-N-acetyl-alpha-D-mannosamine + N-acetyl-alpha-D-glucosaminyl-di-trans,octa-cis-undecaprenyl diphosphate = N-acetyl-beta-D-mannosaminyl-(1-&gt;4)-N-acetyl-alpha-D-glucosaminyl di-trans,octa-cis-undecaprenyl diphosphate + UDP + H(+)</text>
        <dbReference type="Rhea" id="RHEA:16053"/>
        <dbReference type="ChEBI" id="CHEBI:15378"/>
        <dbReference type="ChEBI" id="CHEBI:58223"/>
        <dbReference type="ChEBI" id="CHEBI:62959"/>
        <dbReference type="ChEBI" id="CHEBI:68623"/>
        <dbReference type="ChEBI" id="CHEBI:132210"/>
        <dbReference type="EC" id="2.4.1.187"/>
    </reaction>
</comment>
<comment type="similarity">
    <text evidence="5">Belongs to the glycosyltransferase 26 family. TagA/TarA subfamily.</text>
</comment>
<dbReference type="PANTHER" id="PTHR34136">
    <property type="match status" value="1"/>
</dbReference>
<evidence type="ECO:0000256" key="1">
    <source>
        <dbReference type="ARBA" id="ARBA00022676"/>
    </source>
</evidence>
<dbReference type="Proteomes" id="UP000003240">
    <property type="component" value="Unassembled WGS sequence"/>
</dbReference>
<dbReference type="Pfam" id="PF03808">
    <property type="entry name" value="Glyco_tran_WecG"/>
    <property type="match status" value="1"/>
</dbReference>
<dbReference type="InterPro" id="IPR004629">
    <property type="entry name" value="WecG_TagA_CpsF"/>
</dbReference>
<dbReference type="EMBL" id="AFGF01000241">
    <property type="protein sequence ID" value="EGO62082.1"/>
    <property type="molecule type" value="Genomic_DNA"/>
</dbReference>
<evidence type="ECO:0000313" key="6">
    <source>
        <dbReference type="EMBL" id="EGO62082.1"/>
    </source>
</evidence>
<dbReference type="AlphaFoldDB" id="F7NPC0"/>
<dbReference type="UniPathway" id="UPA00632"/>
<dbReference type="NCBIfam" id="TIGR00696">
    <property type="entry name" value="wecG_tagA_cpsF"/>
    <property type="match status" value="1"/>
</dbReference>
<keyword evidence="3 5" id="KW-0777">Teichoic acid biosynthesis</keyword>
<gene>
    <name evidence="6" type="ORF">ALO_19817</name>
</gene>
<comment type="caution">
    <text evidence="6">The sequence shown here is derived from an EMBL/GenBank/DDBJ whole genome shotgun (WGS) entry which is preliminary data.</text>
</comment>
<dbReference type="RefSeq" id="WP_004099254.1">
    <property type="nucleotide sequence ID" value="NZ_AFGF01000241.1"/>
</dbReference>
<name>F7NPC0_9FIRM</name>
<dbReference type="eggNOG" id="COG1922">
    <property type="taxonomic scope" value="Bacteria"/>
</dbReference>
<dbReference type="GO" id="GO:0071555">
    <property type="term" value="P:cell wall organization"/>
    <property type="evidence" value="ECO:0007669"/>
    <property type="project" value="UniProtKB-KW"/>
</dbReference>
<evidence type="ECO:0000256" key="3">
    <source>
        <dbReference type="ARBA" id="ARBA00022944"/>
    </source>
</evidence>
<evidence type="ECO:0000256" key="4">
    <source>
        <dbReference type="ARBA" id="ARBA00023316"/>
    </source>
</evidence>
<comment type="function">
    <text evidence="5">Catalyzes the conversion of GlcNAc-PP-undecaprenol into ManNAc-GlcNAc-PP-undecaprenol, the first committed lipid intermediate in the de novo synthesis of teichoic acid.</text>
</comment>
<organism evidence="6 7">
    <name type="scientific">Acetonema longum DSM 6540</name>
    <dbReference type="NCBI Taxonomy" id="1009370"/>
    <lineage>
        <taxon>Bacteria</taxon>
        <taxon>Bacillati</taxon>
        <taxon>Bacillota</taxon>
        <taxon>Negativicutes</taxon>
        <taxon>Acetonemataceae</taxon>
        <taxon>Acetonema</taxon>
    </lineage>
</organism>
<dbReference type="CDD" id="cd06533">
    <property type="entry name" value="Glyco_transf_WecG_TagA"/>
    <property type="match status" value="1"/>
</dbReference>
<dbReference type="GO" id="GO:0047244">
    <property type="term" value="F:N-acetylglucosaminyldiphosphoundecaprenol N-acetyl-beta-D-mannosaminyltransferase activity"/>
    <property type="evidence" value="ECO:0007669"/>
    <property type="project" value="UniProtKB-UniRule"/>
</dbReference>
<evidence type="ECO:0000313" key="7">
    <source>
        <dbReference type="Proteomes" id="UP000003240"/>
    </source>
</evidence>
<keyword evidence="1 5" id="KW-0328">Glycosyltransferase</keyword>
<dbReference type="EC" id="2.4.1.187" evidence="5"/>
<comment type="pathway">
    <text evidence="5">Cell wall biogenesis; teichoic acid biosynthesis.</text>
</comment>
<keyword evidence="2 5" id="KW-0808">Transferase</keyword>
<keyword evidence="4 5" id="KW-0961">Cell wall biogenesis/degradation</keyword>